<feature type="chain" id="PRO_5044812545" evidence="1">
    <location>
        <begin position="22"/>
        <end position="115"/>
    </location>
</feature>
<protein>
    <submittedName>
        <fullName evidence="2">Uncharacterized protein</fullName>
    </submittedName>
</protein>
<dbReference type="Proteomes" id="UP001634394">
    <property type="component" value="Unassembled WGS sequence"/>
</dbReference>
<dbReference type="AlphaFoldDB" id="A0ABD3XHE9"/>
<dbReference type="EMBL" id="JBJQND010000002">
    <property type="protein sequence ID" value="KAL3884365.1"/>
    <property type="molecule type" value="Genomic_DNA"/>
</dbReference>
<evidence type="ECO:0000313" key="3">
    <source>
        <dbReference type="Proteomes" id="UP001634394"/>
    </source>
</evidence>
<keyword evidence="3" id="KW-1185">Reference proteome</keyword>
<dbReference type="InterPro" id="IPR006150">
    <property type="entry name" value="Cys_repeat_1"/>
</dbReference>
<accession>A0ABD3XHE9</accession>
<organism evidence="2 3">
    <name type="scientific">Sinanodonta woodiana</name>
    <name type="common">Chinese pond mussel</name>
    <name type="synonym">Anodonta woodiana</name>
    <dbReference type="NCBI Taxonomy" id="1069815"/>
    <lineage>
        <taxon>Eukaryota</taxon>
        <taxon>Metazoa</taxon>
        <taxon>Spiralia</taxon>
        <taxon>Lophotrochozoa</taxon>
        <taxon>Mollusca</taxon>
        <taxon>Bivalvia</taxon>
        <taxon>Autobranchia</taxon>
        <taxon>Heteroconchia</taxon>
        <taxon>Palaeoheterodonta</taxon>
        <taxon>Unionida</taxon>
        <taxon>Unionoidea</taxon>
        <taxon>Unionidae</taxon>
        <taxon>Unioninae</taxon>
        <taxon>Sinanodonta</taxon>
    </lineage>
</organism>
<reference evidence="2 3" key="1">
    <citation type="submission" date="2024-11" db="EMBL/GenBank/DDBJ databases">
        <title>Chromosome-level genome assembly of the freshwater bivalve Anodonta woodiana.</title>
        <authorList>
            <person name="Chen X."/>
        </authorList>
    </citation>
    <scope>NUCLEOTIDE SEQUENCE [LARGE SCALE GENOMIC DNA]</scope>
    <source>
        <strain evidence="2">MN2024</strain>
        <tissue evidence="2">Gills</tissue>
    </source>
</reference>
<dbReference type="SMART" id="SM00289">
    <property type="entry name" value="WR1"/>
    <property type="match status" value="2"/>
</dbReference>
<proteinExistence type="predicted"/>
<evidence type="ECO:0000313" key="2">
    <source>
        <dbReference type="EMBL" id="KAL3884365.1"/>
    </source>
</evidence>
<keyword evidence="1" id="KW-0732">Signal</keyword>
<gene>
    <name evidence="2" type="ORF">ACJMK2_024511</name>
</gene>
<feature type="signal peptide" evidence="1">
    <location>
        <begin position="1"/>
        <end position="21"/>
    </location>
</feature>
<evidence type="ECO:0000256" key="1">
    <source>
        <dbReference type="SAM" id="SignalP"/>
    </source>
</evidence>
<name>A0ABD3XHE9_SINWO</name>
<comment type="caution">
    <text evidence="2">The sequence shown here is derived from an EMBL/GenBank/DDBJ whole genome shotgun (WGS) entry which is preliminary data.</text>
</comment>
<sequence length="115" mass="12222">MAKITIIVFLAILLQINNVFAQFPGSCLPGEIPTGRTCLGFVNQRCPFGQRCRNIPGSSLGVCCRSFSTGGVCPFGSFPIGGPICGGFAGAQCPRGSFCQYVPRSDYGHCCSYRL</sequence>